<proteinExistence type="predicted"/>
<dbReference type="EMBL" id="RGET01000124">
    <property type="protein sequence ID" value="NBN88435.1"/>
    <property type="molecule type" value="Genomic_DNA"/>
</dbReference>
<dbReference type="Pfam" id="PF20557">
    <property type="entry name" value="DnaT_2"/>
    <property type="match status" value="1"/>
</dbReference>
<gene>
    <name evidence="3" type="ORF">EBV32_05050</name>
</gene>
<dbReference type="AlphaFoldDB" id="A0A964V0N7"/>
<protein>
    <recommendedName>
        <fullName evidence="5">Phage head morphogenesis domain-containing protein</fullName>
    </recommendedName>
</protein>
<evidence type="ECO:0000259" key="1">
    <source>
        <dbReference type="Pfam" id="PF04233"/>
    </source>
</evidence>
<organism evidence="3 4">
    <name type="scientific">Candidatus Fonsibacter lacus</name>
    <dbReference type="NCBI Taxonomy" id="2576439"/>
    <lineage>
        <taxon>Bacteria</taxon>
        <taxon>Pseudomonadati</taxon>
        <taxon>Pseudomonadota</taxon>
        <taxon>Alphaproteobacteria</taxon>
        <taxon>Candidatus Pelagibacterales</taxon>
        <taxon>Candidatus Pelagibacterales incertae sedis</taxon>
        <taxon>Candidatus Fonsibacter</taxon>
    </lineage>
</organism>
<feature type="domain" description="Putative DnaT-like" evidence="2">
    <location>
        <begin position="212"/>
        <end position="389"/>
    </location>
</feature>
<reference evidence="3" key="1">
    <citation type="submission" date="2018-10" db="EMBL/GenBank/DDBJ databases">
        <title>Iterative Subtractive Binning of Freshwater Chronoseries Metagenomes Recovers Nearly Complete Genomes from over Four Hundred Novel Species.</title>
        <authorList>
            <person name="Rodriguez-R L.M."/>
            <person name="Tsementzi D."/>
            <person name="Luo C."/>
            <person name="Konstantinidis K.T."/>
        </authorList>
    </citation>
    <scope>NUCLEOTIDE SEQUENCE</scope>
    <source>
        <strain evidence="3">WB7_6_001</strain>
    </source>
</reference>
<dbReference type="InterPro" id="IPR006528">
    <property type="entry name" value="Phage_head_morphogenesis_dom"/>
</dbReference>
<dbReference type="Proteomes" id="UP000713222">
    <property type="component" value="Unassembled WGS sequence"/>
</dbReference>
<comment type="caution">
    <text evidence="3">The sequence shown here is derived from an EMBL/GenBank/DDBJ whole genome shotgun (WGS) entry which is preliminary data.</text>
</comment>
<sequence>ASRLVNQQVVAGKTLEAQLTQVLPAAVADRVERFIRLGLSDVGGETFATYQDAVVRVTENNVEAIIRTATHEAGSAAQQLIYQFETDPDWLGAEGLVWTAVLDSRTCPVCLRLDGKRFPPDYQKVSPHAQCRCYLVPWKWRNQDMTDPSGQKVPTRRPADGDGAEQALSFKVAAKTWVKDNPETAQAIFGKKLGQQLIDGKVSFDQAVKRVTATAGSSSANSYLTVAQADDLANDYLGTLAWSSATTDNKGRALIMATRYLDELQWIGTRASTTQSLAWPRTDAECGEWSFTAAVIPTPVKQACFDLAEALLGDAGLLGGSGAGNAELIPGIPNASLKSARVDVIAVDFKDGGVPQSQNALNVVPHLRQVLGCLCLSRAVGSTGSVRVLRC</sequence>
<accession>A0A964V0N7</accession>
<dbReference type="Pfam" id="PF04233">
    <property type="entry name" value="Phage_Mu_F"/>
    <property type="match status" value="1"/>
</dbReference>
<evidence type="ECO:0000313" key="3">
    <source>
        <dbReference type="EMBL" id="NBN88435.1"/>
    </source>
</evidence>
<feature type="domain" description="Phage head morphogenesis" evidence="1">
    <location>
        <begin position="55"/>
        <end position="135"/>
    </location>
</feature>
<name>A0A964V0N7_9PROT</name>
<evidence type="ECO:0000259" key="2">
    <source>
        <dbReference type="Pfam" id="PF20557"/>
    </source>
</evidence>
<evidence type="ECO:0008006" key="5">
    <source>
        <dbReference type="Google" id="ProtNLM"/>
    </source>
</evidence>
<feature type="non-terminal residue" evidence="3">
    <location>
        <position position="1"/>
    </location>
</feature>
<dbReference type="InterPro" id="IPR046787">
    <property type="entry name" value="DnaT_2"/>
</dbReference>
<evidence type="ECO:0000313" key="4">
    <source>
        <dbReference type="Proteomes" id="UP000713222"/>
    </source>
</evidence>